<protein>
    <recommendedName>
        <fullName evidence="4">DUF4129 domain-containing protein</fullName>
    </recommendedName>
</protein>
<comment type="caution">
    <text evidence="2">The sequence shown here is derived from an EMBL/GenBank/DDBJ whole genome shotgun (WGS) entry which is preliminary data.</text>
</comment>
<feature type="transmembrane region" description="Helical" evidence="1">
    <location>
        <begin position="117"/>
        <end position="136"/>
    </location>
</feature>
<organism evidence="2 3">
    <name type="scientific">Gracilibacillus xinjiangensis</name>
    <dbReference type="NCBI Taxonomy" id="1193282"/>
    <lineage>
        <taxon>Bacteria</taxon>
        <taxon>Bacillati</taxon>
        <taxon>Bacillota</taxon>
        <taxon>Bacilli</taxon>
        <taxon>Bacillales</taxon>
        <taxon>Bacillaceae</taxon>
        <taxon>Gracilibacillus</taxon>
    </lineage>
</organism>
<sequence>MQAKGRSVFSIFLQGILEFLSFFPFILLIGTLTIEGNIYYWLIGLYGLFCLSAAIRSYLKQRTIVIILAAFLAFGFTFIIGSDILSYLSSFISGFIASYRGVQYAESNGKELLPSRILWGIGLPSYFVGYILFSNFDSLIDYIGFLSSIGLVFIITMLIVTNQAHLQKESLTKEKKHHTSREMKRINYAYLLFTIVFVFLLTNFQVIQSFLYHSVRSVIQAIVSFVELFSNEEPPMEELPQQNNQPMLPTEEFSEPSRFAEIMEQVTIIFGILLVILAAILMLSLLFKKVRRLVKKVILFIWNALKQVFTTSRFNQLDSEYMDEKENLFNWKNWRNEKQTEIKDRLQSIFGRKTKYDQLSTEDKVRFLYREITRELRKQDKWKESMTAHEVLDISGQELDSLEEMYDHVRYGQELLGHSSDSDLRSIWNKLQNK</sequence>
<keyword evidence="3" id="KW-1185">Reference proteome</keyword>
<feature type="transmembrane region" description="Helical" evidence="1">
    <location>
        <begin position="266"/>
        <end position="287"/>
    </location>
</feature>
<accession>A0ABV8X0S0</accession>
<keyword evidence="1" id="KW-0812">Transmembrane</keyword>
<feature type="transmembrane region" description="Helical" evidence="1">
    <location>
        <begin position="87"/>
        <end position="105"/>
    </location>
</feature>
<feature type="transmembrane region" description="Helical" evidence="1">
    <location>
        <begin position="142"/>
        <end position="166"/>
    </location>
</feature>
<dbReference type="EMBL" id="JBHSDT010000008">
    <property type="protein sequence ID" value="MFC4404943.1"/>
    <property type="molecule type" value="Genomic_DNA"/>
</dbReference>
<evidence type="ECO:0000313" key="2">
    <source>
        <dbReference type="EMBL" id="MFC4404943.1"/>
    </source>
</evidence>
<proteinExistence type="predicted"/>
<feature type="transmembrane region" description="Helical" evidence="1">
    <location>
        <begin position="187"/>
        <end position="207"/>
    </location>
</feature>
<reference evidence="3" key="1">
    <citation type="journal article" date="2019" name="Int. J. Syst. Evol. Microbiol.">
        <title>The Global Catalogue of Microorganisms (GCM) 10K type strain sequencing project: providing services to taxonomists for standard genome sequencing and annotation.</title>
        <authorList>
            <consortium name="The Broad Institute Genomics Platform"/>
            <consortium name="The Broad Institute Genome Sequencing Center for Infectious Disease"/>
            <person name="Wu L."/>
            <person name="Ma J."/>
        </authorList>
    </citation>
    <scope>NUCLEOTIDE SEQUENCE [LARGE SCALE GENOMIC DNA]</scope>
    <source>
        <strain evidence="3">CCUG 37865</strain>
    </source>
</reference>
<feature type="transmembrane region" description="Helical" evidence="1">
    <location>
        <begin position="12"/>
        <end position="32"/>
    </location>
</feature>
<dbReference type="RefSeq" id="WP_390254036.1">
    <property type="nucleotide sequence ID" value="NZ_JBHSDT010000008.1"/>
</dbReference>
<evidence type="ECO:0008006" key="4">
    <source>
        <dbReference type="Google" id="ProtNLM"/>
    </source>
</evidence>
<evidence type="ECO:0000256" key="1">
    <source>
        <dbReference type="SAM" id="Phobius"/>
    </source>
</evidence>
<gene>
    <name evidence="2" type="ORF">ACFOY7_17880</name>
</gene>
<feature type="transmembrane region" description="Helical" evidence="1">
    <location>
        <begin position="38"/>
        <end position="56"/>
    </location>
</feature>
<name>A0ABV8X0S0_9BACI</name>
<dbReference type="Proteomes" id="UP001595882">
    <property type="component" value="Unassembled WGS sequence"/>
</dbReference>
<keyword evidence="1" id="KW-1133">Transmembrane helix</keyword>
<evidence type="ECO:0000313" key="3">
    <source>
        <dbReference type="Proteomes" id="UP001595882"/>
    </source>
</evidence>
<keyword evidence="1" id="KW-0472">Membrane</keyword>
<feature type="transmembrane region" description="Helical" evidence="1">
    <location>
        <begin position="63"/>
        <end position="81"/>
    </location>
</feature>